<dbReference type="Proteomes" id="UP000814243">
    <property type="component" value="Unassembled WGS sequence"/>
</dbReference>
<keyword evidence="1" id="KW-0812">Transmembrane</keyword>
<protein>
    <submittedName>
        <fullName evidence="2">Uncharacterized protein</fullName>
    </submittedName>
</protein>
<feature type="transmembrane region" description="Helical" evidence="1">
    <location>
        <begin position="107"/>
        <end position="126"/>
    </location>
</feature>
<feature type="transmembrane region" description="Helical" evidence="1">
    <location>
        <begin position="72"/>
        <end position="95"/>
    </location>
</feature>
<dbReference type="InterPro" id="IPR005240">
    <property type="entry name" value="DUF389"/>
</dbReference>
<gene>
    <name evidence="2" type="ORF">HF086_005118</name>
</gene>
<dbReference type="AlphaFoldDB" id="A0A922SKI2"/>
<dbReference type="EMBL" id="JACEFF010000217">
    <property type="protein sequence ID" value="KAH9641672.1"/>
    <property type="molecule type" value="Genomic_DNA"/>
</dbReference>
<feature type="transmembrane region" description="Helical" evidence="1">
    <location>
        <begin position="46"/>
        <end position="66"/>
    </location>
</feature>
<dbReference type="PANTHER" id="PTHR20992:SF9">
    <property type="entry name" value="AT15442P-RELATED"/>
    <property type="match status" value="1"/>
</dbReference>
<accession>A0A922SKI2</accession>
<evidence type="ECO:0000256" key="1">
    <source>
        <dbReference type="SAM" id="Phobius"/>
    </source>
</evidence>
<dbReference type="Pfam" id="PF04087">
    <property type="entry name" value="DUF389"/>
    <property type="match status" value="1"/>
</dbReference>
<reference evidence="2" key="1">
    <citation type="journal article" date="2021" name="G3 (Bethesda)">
        <title>Genome and transcriptome analysis of the beet armyworm Spodoptera exigua reveals targets for pest control. .</title>
        <authorList>
            <person name="Simon S."/>
            <person name="Breeschoten T."/>
            <person name="Jansen H.J."/>
            <person name="Dirks R.P."/>
            <person name="Schranz M.E."/>
            <person name="Ros V.I.D."/>
        </authorList>
    </citation>
    <scope>NUCLEOTIDE SEQUENCE</scope>
    <source>
        <strain evidence="2">TB_SE_WUR_2020</strain>
    </source>
</reference>
<dbReference type="PANTHER" id="PTHR20992">
    <property type="entry name" value="AT15442P-RELATED"/>
    <property type="match status" value="1"/>
</dbReference>
<evidence type="ECO:0000313" key="3">
    <source>
        <dbReference type="Proteomes" id="UP000814243"/>
    </source>
</evidence>
<organism evidence="2 3">
    <name type="scientific">Spodoptera exigua</name>
    <name type="common">Beet armyworm</name>
    <name type="synonym">Noctua fulgens</name>
    <dbReference type="NCBI Taxonomy" id="7107"/>
    <lineage>
        <taxon>Eukaryota</taxon>
        <taxon>Metazoa</taxon>
        <taxon>Ecdysozoa</taxon>
        <taxon>Arthropoda</taxon>
        <taxon>Hexapoda</taxon>
        <taxon>Insecta</taxon>
        <taxon>Pterygota</taxon>
        <taxon>Neoptera</taxon>
        <taxon>Endopterygota</taxon>
        <taxon>Lepidoptera</taxon>
        <taxon>Glossata</taxon>
        <taxon>Ditrysia</taxon>
        <taxon>Noctuoidea</taxon>
        <taxon>Noctuidae</taxon>
        <taxon>Amphipyrinae</taxon>
        <taxon>Spodoptera</taxon>
    </lineage>
</organism>
<proteinExistence type="predicted"/>
<sequence length="171" mass="18631">MQRGVQQRMINFGSVSNTAWSRFSSSVRARTNLAQVLHDVRADAALTFDWVFLLLVAAFVAAIGLVENSTVIIVASMLISPLMGPITAGTLGTAVKDRSLQLMGVKNEFLGLFLSLVMGFLFGLTICAIDERYGVAVFYSRCKTSLYGLNGSRVALQWRWPCLGSITSLSE</sequence>
<comment type="caution">
    <text evidence="2">The sequence shown here is derived from an EMBL/GenBank/DDBJ whole genome shotgun (WGS) entry which is preliminary data.</text>
</comment>
<evidence type="ECO:0000313" key="2">
    <source>
        <dbReference type="EMBL" id="KAH9641672.1"/>
    </source>
</evidence>
<name>A0A922SKI2_SPOEX</name>
<keyword evidence="1" id="KW-1133">Transmembrane helix</keyword>
<keyword evidence="1" id="KW-0472">Membrane</keyword>